<accession>A0ABR4Q3U8</accession>
<keyword evidence="1" id="KW-0812">Transmembrane</keyword>
<organism evidence="3 4">
    <name type="scientific">Taenia crassiceps</name>
    <dbReference type="NCBI Taxonomy" id="6207"/>
    <lineage>
        <taxon>Eukaryota</taxon>
        <taxon>Metazoa</taxon>
        <taxon>Spiralia</taxon>
        <taxon>Lophotrochozoa</taxon>
        <taxon>Platyhelminthes</taxon>
        <taxon>Cestoda</taxon>
        <taxon>Eucestoda</taxon>
        <taxon>Cyclophyllidea</taxon>
        <taxon>Taeniidae</taxon>
        <taxon>Taenia</taxon>
    </lineage>
</organism>
<keyword evidence="4" id="KW-1185">Reference proteome</keyword>
<proteinExistence type="predicted"/>
<dbReference type="InterPro" id="IPR011641">
    <property type="entry name" value="Tyr-kin_ephrin_A/B_rcpt-like"/>
</dbReference>
<name>A0ABR4Q3U8_9CEST</name>
<reference evidence="3 4" key="1">
    <citation type="journal article" date="2022" name="Front. Cell. Infect. Microbiol.">
        <title>The Genomes of Two Strains of Taenia crassiceps the Animal Model for the Study of Human Cysticercosis.</title>
        <authorList>
            <person name="Bobes R.J."/>
            <person name="Estrada K."/>
            <person name="Rios-Valencia D.G."/>
            <person name="Calderon-Gallegos A."/>
            <person name="de la Torre P."/>
            <person name="Carrero J.C."/>
            <person name="Sanchez-Flores A."/>
            <person name="Laclette J.P."/>
        </authorList>
    </citation>
    <scope>NUCLEOTIDE SEQUENCE [LARGE SCALE GENOMIC DNA]</scope>
    <source>
        <strain evidence="3">WFUcys</strain>
    </source>
</reference>
<dbReference type="Gene3D" id="2.10.50.10">
    <property type="entry name" value="Tumor Necrosis Factor Receptor, subunit A, domain 2"/>
    <property type="match status" value="1"/>
</dbReference>
<dbReference type="SMART" id="SM01411">
    <property type="entry name" value="Ephrin_rec_like"/>
    <property type="match status" value="1"/>
</dbReference>
<feature type="transmembrane region" description="Helical" evidence="1">
    <location>
        <begin position="21"/>
        <end position="43"/>
    </location>
</feature>
<dbReference type="CDD" id="cd00185">
    <property type="entry name" value="TNFRSF"/>
    <property type="match status" value="1"/>
</dbReference>
<dbReference type="Proteomes" id="UP001651158">
    <property type="component" value="Unassembled WGS sequence"/>
</dbReference>
<comment type="caution">
    <text evidence="3">The sequence shown here is derived from an EMBL/GenBank/DDBJ whole genome shotgun (WGS) entry which is preliminary data.</text>
</comment>
<gene>
    <name evidence="3" type="ORF">TcWFU_007131</name>
</gene>
<keyword evidence="1" id="KW-0472">Membrane</keyword>
<protein>
    <recommendedName>
        <fullName evidence="2">Tyrosine-protein kinase ephrin type A/B receptor-like domain-containing protein</fullName>
    </recommendedName>
</protein>
<evidence type="ECO:0000259" key="2">
    <source>
        <dbReference type="Pfam" id="PF07699"/>
    </source>
</evidence>
<keyword evidence="1" id="KW-1133">Transmembrane helix</keyword>
<feature type="transmembrane region" description="Helical" evidence="1">
    <location>
        <begin position="274"/>
        <end position="296"/>
    </location>
</feature>
<sequence>MSIPMTIDANAQLTNGSDKEVILSSACPFSTFIFLYAQIWNVYDSKKLVLSCDGNIFAQEKWSDKVNLQKFGNLQCQEESLLFHMSPTCRVKIAEQRVGVDLIHLYVYPVFQECREAEVKFNEVNVTSAAVASSHSRLCSPGYFSSKMPPHKCEPCPEDTFSDPDTASEECLPCPDVRNSTQHLPARSSMHCTNHLLDRERERLTHKAVDLIPPVSRRLAKTEMTFEDNGENVNLTEKELLRYLAPDPLLMGQQLIAELLFKEISHLTFSIEEIFAMILIALTLAIMGAAVTLIIGTGSQRTPQGKTIISRLLKWIFQHLRDLSHRAWEYARRYCKLCSDGRPIWQKRKSAAFCTRNVYQIKSAREEEAEAKFYEKLQTILVNLITCEERSARKSDEYQKEVARMSECDEVTPIIFAKGENEPNVPDYTVFNIASSNLRRKK</sequence>
<feature type="domain" description="Tyrosine-protein kinase ephrin type A/B receptor-like" evidence="2">
    <location>
        <begin position="149"/>
        <end position="192"/>
    </location>
</feature>
<dbReference type="Pfam" id="PF07699">
    <property type="entry name" value="Ephrin_rec_like"/>
    <property type="match status" value="1"/>
</dbReference>
<dbReference type="EMBL" id="JAKROA010000013">
    <property type="protein sequence ID" value="KAL5104307.1"/>
    <property type="molecule type" value="Genomic_DNA"/>
</dbReference>
<evidence type="ECO:0000313" key="3">
    <source>
        <dbReference type="EMBL" id="KAL5104307.1"/>
    </source>
</evidence>
<evidence type="ECO:0000313" key="4">
    <source>
        <dbReference type="Proteomes" id="UP001651158"/>
    </source>
</evidence>
<evidence type="ECO:0000256" key="1">
    <source>
        <dbReference type="SAM" id="Phobius"/>
    </source>
</evidence>
<dbReference type="SUPFAM" id="SSF57586">
    <property type="entry name" value="TNF receptor-like"/>
    <property type="match status" value="1"/>
</dbReference>